<dbReference type="InterPro" id="IPR001878">
    <property type="entry name" value="Znf_CCHC"/>
</dbReference>
<dbReference type="GO" id="GO:0019899">
    <property type="term" value="F:enzyme binding"/>
    <property type="evidence" value="ECO:0007669"/>
    <property type="project" value="UniProtKB-ARBA"/>
</dbReference>
<dbReference type="SMART" id="SM00343">
    <property type="entry name" value="ZnF_C2HC"/>
    <property type="match status" value="1"/>
</dbReference>
<dbReference type="AlphaFoldDB" id="A0A0C2DNR9"/>
<dbReference type="GO" id="GO:0008270">
    <property type="term" value="F:zinc ion binding"/>
    <property type="evidence" value="ECO:0007669"/>
    <property type="project" value="UniProtKB-KW"/>
</dbReference>
<dbReference type="PROSITE" id="PS50158">
    <property type="entry name" value="ZF_CCHC"/>
    <property type="match status" value="1"/>
</dbReference>
<dbReference type="InterPro" id="IPR036875">
    <property type="entry name" value="Znf_CCHC_sf"/>
</dbReference>
<evidence type="ECO:0000259" key="2">
    <source>
        <dbReference type="PROSITE" id="PS50158"/>
    </source>
</evidence>
<keyword evidence="1" id="KW-0479">Metal-binding</keyword>
<evidence type="ECO:0000313" key="3">
    <source>
        <dbReference type="EMBL" id="KIH64337.1"/>
    </source>
</evidence>
<reference evidence="3 4" key="1">
    <citation type="submission" date="2013-12" db="EMBL/GenBank/DDBJ databases">
        <title>Draft genome of the parsitic nematode Ancylostoma duodenale.</title>
        <authorList>
            <person name="Mitreva M."/>
        </authorList>
    </citation>
    <scope>NUCLEOTIDE SEQUENCE [LARGE SCALE GENOMIC DNA]</scope>
    <source>
        <strain evidence="3 4">Zhejiang</strain>
    </source>
</reference>
<evidence type="ECO:0000313" key="4">
    <source>
        <dbReference type="Proteomes" id="UP000054047"/>
    </source>
</evidence>
<gene>
    <name evidence="3" type="ORF">ANCDUO_05353</name>
</gene>
<protein>
    <submittedName>
        <fullName evidence="3">Zinc knuckle</fullName>
    </submittedName>
</protein>
<keyword evidence="4" id="KW-1185">Reference proteome</keyword>
<dbReference type="SUPFAM" id="SSF57756">
    <property type="entry name" value="Retrovirus zinc finger-like domains"/>
    <property type="match status" value="1"/>
</dbReference>
<dbReference type="Pfam" id="PF00098">
    <property type="entry name" value="zf-CCHC"/>
    <property type="match status" value="1"/>
</dbReference>
<name>A0A0C2DNR9_9BILA</name>
<dbReference type="Gene3D" id="4.10.60.10">
    <property type="entry name" value="Zinc finger, CCHC-type"/>
    <property type="match status" value="1"/>
</dbReference>
<evidence type="ECO:0000256" key="1">
    <source>
        <dbReference type="PROSITE-ProRule" id="PRU00047"/>
    </source>
</evidence>
<keyword evidence="1" id="KW-0862">Zinc</keyword>
<organism evidence="3 4">
    <name type="scientific">Ancylostoma duodenale</name>
    <dbReference type="NCBI Taxonomy" id="51022"/>
    <lineage>
        <taxon>Eukaryota</taxon>
        <taxon>Metazoa</taxon>
        <taxon>Ecdysozoa</taxon>
        <taxon>Nematoda</taxon>
        <taxon>Chromadorea</taxon>
        <taxon>Rhabditida</taxon>
        <taxon>Rhabditina</taxon>
        <taxon>Rhabditomorpha</taxon>
        <taxon>Strongyloidea</taxon>
        <taxon>Ancylostomatidae</taxon>
        <taxon>Ancylostomatinae</taxon>
        <taxon>Ancylostoma</taxon>
    </lineage>
</organism>
<feature type="domain" description="CCHC-type" evidence="2">
    <location>
        <begin position="98"/>
        <end position="112"/>
    </location>
</feature>
<dbReference type="EMBL" id="KN728124">
    <property type="protein sequence ID" value="KIH64337.1"/>
    <property type="molecule type" value="Genomic_DNA"/>
</dbReference>
<dbReference type="Proteomes" id="UP000054047">
    <property type="component" value="Unassembled WGS sequence"/>
</dbReference>
<proteinExistence type="predicted"/>
<dbReference type="GO" id="GO:0003676">
    <property type="term" value="F:nucleic acid binding"/>
    <property type="evidence" value="ECO:0007669"/>
    <property type="project" value="InterPro"/>
</dbReference>
<dbReference type="OrthoDB" id="430476at2759"/>
<keyword evidence="1" id="KW-0863">Zinc-finger</keyword>
<sequence length="190" mass="22315">MQTFNPILVAFLREKKKEEFSERDKKPAVSRAAVWKTRTHPYVHPSQPFRYGGAAWAPVSQGPQPFYAYQRGPQYQGGQMGRQYPQPQGFQGRPRLNCYNCGRFGHFAKECKGAPKQRWPNLGRFRIQLRRVCESDKRRLWKAVVTAVAQKEQQNTGLSYRWSLDPCERKEIQAFSKYLFNEEIVWHCDN</sequence>
<dbReference type="GO" id="GO:0005737">
    <property type="term" value="C:cytoplasm"/>
    <property type="evidence" value="ECO:0007669"/>
    <property type="project" value="UniProtKB-ARBA"/>
</dbReference>
<accession>A0A0C2DNR9</accession>